<organism evidence="1 2">
    <name type="scientific">Ilex paraguariensis</name>
    <name type="common">yerba mate</name>
    <dbReference type="NCBI Taxonomy" id="185542"/>
    <lineage>
        <taxon>Eukaryota</taxon>
        <taxon>Viridiplantae</taxon>
        <taxon>Streptophyta</taxon>
        <taxon>Embryophyta</taxon>
        <taxon>Tracheophyta</taxon>
        <taxon>Spermatophyta</taxon>
        <taxon>Magnoliopsida</taxon>
        <taxon>eudicotyledons</taxon>
        <taxon>Gunneridae</taxon>
        <taxon>Pentapetalae</taxon>
        <taxon>asterids</taxon>
        <taxon>campanulids</taxon>
        <taxon>Aquifoliales</taxon>
        <taxon>Aquifoliaceae</taxon>
        <taxon>Ilex</taxon>
    </lineage>
</organism>
<sequence length="219" mass="23920">MGQWLGNLLMEIAKCKSKNTFFRKFRGNSYCLWMEKNDVFTKIGEWCSGLLQVDLDTQEMSNLLLARPKVGKVEVGGSERDNVAQKGCKSRRGSAISIPNFLVLIPGFWSSVNSNGYIINATIDPNLELAGDISKFKPRLCSGKGQGSGINGAIDGSINQGLSLVHDRGRGRGRGKGARTNGQKYSGIRELRGLISNVNYTGANSRKEIGALMLFNEDI</sequence>
<gene>
    <name evidence="1" type="ORF">ILEXP_LOCUS38054</name>
</gene>
<dbReference type="Proteomes" id="UP001642360">
    <property type="component" value="Unassembled WGS sequence"/>
</dbReference>
<protein>
    <submittedName>
        <fullName evidence="1">Uncharacterized protein</fullName>
    </submittedName>
</protein>
<reference evidence="1 2" key="1">
    <citation type="submission" date="2024-02" db="EMBL/GenBank/DDBJ databases">
        <authorList>
            <person name="Vignale AGUSTIN F."/>
            <person name="Sosa J E."/>
            <person name="Modenutti C."/>
        </authorList>
    </citation>
    <scope>NUCLEOTIDE SEQUENCE [LARGE SCALE GENOMIC DNA]</scope>
</reference>
<accession>A0ABC8TH08</accession>
<evidence type="ECO:0000313" key="1">
    <source>
        <dbReference type="EMBL" id="CAK9168651.1"/>
    </source>
</evidence>
<evidence type="ECO:0000313" key="2">
    <source>
        <dbReference type="Proteomes" id="UP001642360"/>
    </source>
</evidence>
<comment type="caution">
    <text evidence="1">The sequence shown here is derived from an EMBL/GenBank/DDBJ whole genome shotgun (WGS) entry which is preliminary data.</text>
</comment>
<name>A0ABC8TH08_9AQUA</name>
<proteinExistence type="predicted"/>
<dbReference type="EMBL" id="CAUOFW020005125">
    <property type="protein sequence ID" value="CAK9168651.1"/>
    <property type="molecule type" value="Genomic_DNA"/>
</dbReference>
<keyword evidence="2" id="KW-1185">Reference proteome</keyword>
<dbReference type="AlphaFoldDB" id="A0ABC8TH08"/>